<dbReference type="AlphaFoldDB" id="A0A8J7DIK9"/>
<gene>
    <name evidence="1" type="ORF">IQ276_27010</name>
</gene>
<dbReference type="Proteomes" id="UP000622533">
    <property type="component" value="Unassembled WGS sequence"/>
</dbReference>
<reference evidence="1" key="1">
    <citation type="submission" date="2020-10" db="EMBL/GenBank/DDBJ databases">
        <authorList>
            <person name="Castelo-Branco R."/>
            <person name="Eusebio N."/>
            <person name="Adriana R."/>
            <person name="Vieira A."/>
            <person name="Brugerolle De Fraissinette N."/>
            <person name="Rezende De Castro R."/>
            <person name="Schneider M.P."/>
            <person name="Vasconcelos V."/>
            <person name="Leao P.N."/>
        </authorList>
    </citation>
    <scope>NUCLEOTIDE SEQUENCE</scope>
    <source>
        <strain evidence="1">LEGE 12446</strain>
    </source>
</reference>
<dbReference type="SUPFAM" id="SSF158682">
    <property type="entry name" value="TerB-like"/>
    <property type="match status" value="1"/>
</dbReference>
<dbReference type="RefSeq" id="WP_193921340.1">
    <property type="nucleotide sequence ID" value="NZ_JADEXS020000001.1"/>
</dbReference>
<evidence type="ECO:0000313" key="2">
    <source>
        <dbReference type="Proteomes" id="UP000622533"/>
    </source>
</evidence>
<comment type="caution">
    <text evidence="1">The sequence shown here is derived from an EMBL/GenBank/DDBJ whole genome shotgun (WGS) entry which is preliminary data.</text>
</comment>
<organism evidence="1 2">
    <name type="scientific">Desmonostoc muscorum LEGE 12446</name>
    <dbReference type="NCBI Taxonomy" id="1828758"/>
    <lineage>
        <taxon>Bacteria</taxon>
        <taxon>Bacillati</taxon>
        <taxon>Cyanobacteriota</taxon>
        <taxon>Cyanophyceae</taxon>
        <taxon>Nostocales</taxon>
        <taxon>Nostocaceae</taxon>
        <taxon>Desmonostoc</taxon>
    </lineage>
</organism>
<evidence type="ECO:0000313" key="1">
    <source>
        <dbReference type="EMBL" id="MBE9025934.1"/>
    </source>
</evidence>
<name>A0A8J7DIK9_DESMC</name>
<protein>
    <submittedName>
        <fullName evidence="1">TerB family tellurite resistance protein</fullName>
    </submittedName>
</protein>
<proteinExistence type="predicted"/>
<dbReference type="Gene3D" id="1.10.3680.10">
    <property type="entry name" value="TerB-like"/>
    <property type="match status" value="1"/>
</dbReference>
<sequence>MTTENEGLLWLFREKYSFSKLPSFEAYDGYSKSILICANGDGTLTPEERNWVVGLLSAFGASDSLLEELKSYKADEDIEKVIGDAPEATGSRRYLVYDAIKACSADGEYSDKERATVTKMAAKLGISEDIVKQIEEICIEEAKLRQKRLELMYPEGAPI</sequence>
<dbReference type="EMBL" id="JADEXS010000507">
    <property type="protein sequence ID" value="MBE9025934.1"/>
    <property type="molecule type" value="Genomic_DNA"/>
</dbReference>
<dbReference type="InterPro" id="IPR029024">
    <property type="entry name" value="TerB-like"/>
</dbReference>
<keyword evidence="2" id="KW-1185">Reference proteome</keyword>
<accession>A0A8J7DIK9</accession>